<dbReference type="InterPro" id="IPR003441">
    <property type="entry name" value="NAC-dom"/>
</dbReference>
<feature type="domain" description="NAC" evidence="5">
    <location>
        <begin position="14"/>
        <end position="170"/>
    </location>
</feature>
<evidence type="ECO:0000256" key="4">
    <source>
        <dbReference type="ARBA" id="ARBA00023242"/>
    </source>
</evidence>
<dbReference type="SUPFAM" id="SSF101941">
    <property type="entry name" value="NAC domain"/>
    <property type="match status" value="1"/>
</dbReference>
<organism evidence="6">
    <name type="scientific">Zea mays</name>
    <name type="common">Maize</name>
    <dbReference type="NCBI Taxonomy" id="4577"/>
    <lineage>
        <taxon>Eukaryota</taxon>
        <taxon>Viridiplantae</taxon>
        <taxon>Streptophyta</taxon>
        <taxon>Embryophyta</taxon>
        <taxon>Tracheophyta</taxon>
        <taxon>Spermatophyta</taxon>
        <taxon>Magnoliopsida</taxon>
        <taxon>Liliopsida</taxon>
        <taxon>Poales</taxon>
        <taxon>Poaceae</taxon>
        <taxon>PACMAD clade</taxon>
        <taxon>Panicoideae</taxon>
        <taxon>Andropogonodae</taxon>
        <taxon>Andropogoneae</taxon>
        <taxon>Tripsacinae</taxon>
        <taxon>Zea</taxon>
    </lineage>
</organism>
<accession>A0A317Y5S2</accession>
<dbReference type="Pfam" id="PF02365">
    <property type="entry name" value="NAM"/>
    <property type="match status" value="1"/>
</dbReference>
<gene>
    <name evidence="6" type="primary">NAC100_0</name>
    <name evidence="6" type="ORF">Zm00014a_040401</name>
</gene>
<evidence type="ECO:0000256" key="2">
    <source>
        <dbReference type="ARBA" id="ARBA00023125"/>
    </source>
</evidence>
<dbReference type="ExpressionAtlas" id="A0A317Y5S2">
    <property type="expression patterns" value="baseline"/>
</dbReference>
<dbReference type="Proteomes" id="UP000251960">
    <property type="component" value="Chromosome 1"/>
</dbReference>
<keyword evidence="4" id="KW-0539">Nucleus</keyword>
<dbReference type="PROSITE" id="PS51005">
    <property type="entry name" value="NAC"/>
    <property type="match status" value="1"/>
</dbReference>
<sequence length="352" mass="39476">MQRGQEQRAMELVLPPGFRFFPTDEELLTCYLARKAMDGSFTTAAIREVDLYKTEPWDLPCEQQAAAAGGDLREGYFFCTRGSKSPSGIRARRATQLGYWKSTGKDKPVHSRSGRLVVGTRKTLVFYRGRAPRGEKTDWVMHEYSMGERRSSALLRGAQSEWVICRVFTRKQHPAVISNDRKLPEMEEAAVHGHGHRSPGHLLATEAADDDGFDSEQESAPPVVVTETQHTSGSHIGGAQAMEGDDDHYQHRQIAHEELLTTMHHHHGSSRVVSPACWLNQHDDRLGSHYYCPALPVMQSDDADYYLPELLEYSGPLDTGGEEDCRLRAETQFTAVGSSDHIDDGLYWDIGF</sequence>
<dbReference type="PANTHER" id="PTHR31744:SF74">
    <property type="entry name" value="OS08G0433500 PROTEIN"/>
    <property type="match status" value="1"/>
</dbReference>
<dbReference type="EMBL" id="NCVQ01000001">
    <property type="protein sequence ID" value="PWZ53723.1"/>
    <property type="molecule type" value="Genomic_DNA"/>
</dbReference>
<keyword evidence="2" id="KW-0238">DNA-binding</keyword>
<proteinExistence type="predicted"/>
<evidence type="ECO:0000259" key="5">
    <source>
        <dbReference type="PROSITE" id="PS51005"/>
    </source>
</evidence>
<dbReference type="GO" id="GO:0003677">
    <property type="term" value="F:DNA binding"/>
    <property type="evidence" value="ECO:0007669"/>
    <property type="project" value="UniProtKB-KW"/>
</dbReference>
<dbReference type="GO" id="GO:0006355">
    <property type="term" value="P:regulation of DNA-templated transcription"/>
    <property type="evidence" value="ECO:0007669"/>
    <property type="project" value="InterPro"/>
</dbReference>
<keyword evidence="1" id="KW-0805">Transcription regulation</keyword>
<name>A0A317Y5S2_MAIZE</name>
<keyword evidence="3" id="KW-0804">Transcription</keyword>
<dbReference type="AlphaFoldDB" id="A0A317Y5S2"/>
<dbReference type="Gene3D" id="2.170.150.80">
    <property type="entry name" value="NAC domain"/>
    <property type="match status" value="1"/>
</dbReference>
<evidence type="ECO:0000313" key="6">
    <source>
        <dbReference type="EMBL" id="PWZ53723.1"/>
    </source>
</evidence>
<dbReference type="InterPro" id="IPR036093">
    <property type="entry name" value="NAC_dom_sf"/>
</dbReference>
<evidence type="ECO:0000256" key="1">
    <source>
        <dbReference type="ARBA" id="ARBA00023015"/>
    </source>
</evidence>
<dbReference type="PANTHER" id="PTHR31744">
    <property type="entry name" value="PROTEIN CUP-SHAPED COTYLEDON 2-RELATED"/>
    <property type="match status" value="1"/>
</dbReference>
<evidence type="ECO:0000256" key="3">
    <source>
        <dbReference type="ARBA" id="ARBA00023163"/>
    </source>
</evidence>
<protein>
    <submittedName>
        <fullName evidence="6">NAC domain-containing protein 100</fullName>
    </submittedName>
</protein>
<comment type="caution">
    <text evidence="6">The sequence shown here is derived from an EMBL/GenBank/DDBJ whole genome shotgun (WGS) entry which is preliminary data.</text>
</comment>
<reference evidence="6" key="1">
    <citation type="journal article" date="2018" name="Nat. Genet.">
        <title>Extensive intraspecific gene order and gene structural variations between Mo17 and other maize genomes.</title>
        <authorList>
            <person name="Sun S."/>
            <person name="Zhou Y."/>
            <person name="Chen J."/>
            <person name="Shi J."/>
            <person name="Zhao H."/>
            <person name="Zhao H."/>
            <person name="Song W."/>
            <person name="Zhang M."/>
            <person name="Cui Y."/>
            <person name="Dong X."/>
            <person name="Liu H."/>
            <person name="Ma X."/>
            <person name="Jiao Y."/>
            <person name="Wang B."/>
            <person name="Wei X."/>
            <person name="Stein J.C."/>
            <person name="Glaubitz J.C."/>
            <person name="Lu F."/>
            <person name="Yu G."/>
            <person name="Liang C."/>
            <person name="Fengler K."/>
            <person name="Li B."/>
            <person name="Rafalski A."/>
            <person name="Schnable P.S."/>
            <person name="Ware D.H."/>
            <person name="Buckler E.S."/>
            <person name="Lai J."/>
        </authorList>
    </citation>
    <scope>NUCLEOTIDE SEQUENCE [LARGE SCALE GENOMIC DNA]</scope>
    <source>
        <tissue evidence="6">Seedling</tissue>
    </source>
</reference>